<protein>
    <submittedName>
        <fullName evidence="1">Uncharacterized protein</fullName>
    </submittedName>
</protein>
<keyword evidence="2" id="KW-1185">Reference proteome</keyword>
<comment type="caution">
    <text evidence="1">The sequence shown here is derived from an EMBL/GenBank/DDBJ whole genome shotgun (WGS) entry which is preliminary data.</text>
</comment>
<dbReference type="EMBL" id="AJWJ01000267">
    <property type="protein sequence ID" value="KAF2072576.1"/>
    <property type="molecule type" value="Genomic_DNA"/>
</dbReference>
<organism evidence="1 2">
    <name type="scientific">Polysphondylium violaceum</name>
    <dbReference type="NCBI Taxonomy" id="133409"/>
    <lineage>
        <taxon>Eukaryota</taxon>
        <taxon>Amoebozoa</taxon>
        <taxon>Evosea</taxon>
        <taxon>Eumycetozoa</taxon>
        <taxon>Dictyostelia</taxon>
        <taxon>Dictyosteliales</taxon>
        <taxon>Dictyosteliaceae</taxon>
        <taxon>Polysphondylium</taxon>
    </lineage>
</organism>
<gene>
    <name evidence="1" type="ORF">CYY_006099</name>
</gene>
<dbReference type="Proteomes" id="UP000695562">
    <property type="component" value="Unassembled WGS sequence"/>
</dbReference>
<reference evidence="1" key="1">
    <citation type="submission" date="2020-01" db="EMBL/GenBank/DDBJ databases">
        <title>Development of genomics and gene disruption for Polysphondylium violaceum indicates a role for the polyketide synthase stlB in stalk morphogenesis.</title>
        <authorList>
            <person name="Narita B."/>
            <person name="Kawabe Y."/>
            <person name="Kin K."/>
            <person name="Saito T."/>
            <person name="Gibbs R."/>
            <person name="Kuspa A."/>
            <person name="Muzny D."/>
            <person name="Queller D."/>
            <person name="Richards S."/>
            <person name="Strassman J."/>
            <person name="Sucgang R."/>
            <person name="Worley K."/>
            <person name="Schaap P."/>
        </authorList>
    </citation>
    <scope>NUCLEOTIDE SEQUENCE</scope>
    <source>
        <strain evidence="1">QSvi11</strain>
    </source>
</reference>
<evidence type="ECO:0000313" key="2">
    <source>
        <dbReference type="Proteomes" id="UP000695562"/>
    </source>
</evidence>
<sequence length="693" mass="80182">MNNSSSRSINPDHLFFQIVRDKVLFSYLLECGRLDFCSLGYLCKIGRWDIFDQKIDRFLTDKYNSNSLIDFRYKYNGLLLFLIRNTSLERFKKVSKLFPLFHFKDKSKQRDLLKSCLKLSLSDPLQGLESFTYFIKQFDKQLDKKSLGPVFEDIALYGNIDAFQSIYNHLEKFKLDKYLGTIANWLKVALEKDRLEFCYYLIENVIKPWSGAQEGGVKPNISIAVSVDPPKEIVNLLGGTRVHLVKENPKTSDQNQDLKRAILKGEIETINTLYSQLENKKSIKVDLTSYANLDTLKFMYEKLNYLSVKETAVNSNVEYVKYLHGQGFKFSSDIFGSSLPVIEYILENVDPNQITLKNLNYLKSNDTKSIELLYKAFGARIMKLDFFFSFIHDDSVPIVEFYMKNGKFEITPYLLSQVILSPKVFKYLLSFIKVPVSIAQNIVKQYTDKKVFTMIESSHYEAVETFNEFTKSNILLHSVVGKDLPSLAMETLFGTKVSEPKMLNLLVKQYTIESPPCQTMQSILKTILYECIKHAKTTSIQIITKTLSYCSSKQHCTIDLTFNSLNFGIIDKSILLSIDYLSKFVIIGLIKQHENDPLFLRSMVGNIKDHQILLDVFYFAKGKKIITILNHFSKLNIQFNEEIFQQYIKANEKQHTYQSTKTKSVNIDSTLLKNPDYFINNNLYVADELKGYK</sequence>
<accession>A0A8J4PST1</accession>
<evidence type="ECO:0000313" key="1">
    <source>
        <dbReference type="EMBL" id="KAF2072576.1"/>
    </source>
</evidence>
<proteinExistence type="predicted"/>
<name>A0A8J4PST1_9MYCE</name>
<dbReference type="AlphaFoldDB" id="A0A8J4PST1"/>